<keyword evidence="2" id="KW-1185">Reference proteome</keyword>
<name>A0A517DVN0_9FIRM</name>
<proteinExistence type="predicted"/>
<sequence length="97" mass="10989">MKRTLTISSQDKPAINSVPLKANSKVCIYCRVNSAPTELMSERNEWYELAEDVKRGGQPEAAIFVEGVTERKIASMTVEEIADIIEHNNGQLMFCWR</sequence>
<dbReference type="OrthoDB" id="9852869at2"/>
<reference evidence="1 2" key="1">
    <citation type="submission" date="2019-02" db="EMBL/GenBank/DDBJ databases">
        <title>Closed genome of Sporomusa termitida DSM 4440.</title>
        <authorList>
            <person name="Poehlein A."/>
            <person name="Daniel R."/>
        </authorList>
    </citation>
    <scope>NUCLEOTIDE SEQUENCE [LARGE SCALE GENOMIC DNA]</scope>
    <source>
        <strain evidence="1 2">DSM 4440</strain>
    </source>
</reference>
<dbReference type="RefSeq" id="WP_144350826.1">
    <property type="nucleotide sequence ID" value="NZ_CP036259.1"/>
</dbReference>
<gene>
    <name evidence="1" type="ORF">SPTER_27040</name>
</gene>
<accession>A0A517DVN0</accession>
<protein>
    <submittedName>
        <fullName evidence="1">Uncharacterized protein</fullName>
    </submittedName>
</protein>
<dbReference type="KEGG" id="sted:SPTER_27040"/>
<dbReference type="Proteomes" id="UP000320776">
    <property type="component" value="Chromosome"/>
</dbReference>
<evidence type="ECO:0000313" key="2">
    <source>
        <dbReference type="Proteomes" id="UP000320776"/>
    </source>
</evidence>
<dbReference type="AlphaFoldDB" id="A0A517DVN0"/>
<evidence type="ECO:0000313" key="1">
    <source>
        <dbReference type="EMBL" id="QDR81326.1"/>
    </source>
</evidence>
<dbReference type="EMBL" id="CP036259">
    <property type="protein sequence ID" value="QDR81326.1"/>
    <property type="molecule type" value="Genomic_DNA"/>
</dbReference>
<organism evidence="1 2">
    <name type="scientific">Sporomusa termitida</name>
    <dbReference type="NCBI Taxonomy" id="2377"/>
    <lineage>
        <taxon>Bacteria</taxon>
        <taxon>Bacillati</taxon>
        <taxon>Bacillota</taxon>
        <taxon>Negativicutes</taxon>
        <taxon>Selenomonadales</taxon>
        <taxon>Sporomusaceae</taxon>
        <taxon>Sporomusa</taxon>
    </lineage>
</organism>